<accession>A0A975B1U6</accession>
<name>A0A975B1U6_9BACT</name>
<dbReference type="Proteomes" id="UP000671852">
    <property type="component" value="Chromosome"/>
</dbReference>
<sequence length="546" mass="63172">MRFILLLFLTTAILYAKSKDTCFSVQLTSFIVKESSKYNFEEQEYPRSCQLISFTNMNAVRCGCHERYSDAKKKQKKLTQHYKNTMIVTTYSYRFAPKKSIVHIKPKVAAVIDLKENNKFVVQELNQTQTQTHLEVDTQKAPDISSFEVSSFIEDIVMQGNINLTTQAYITKPSTRHSSNYTLSGELELAYNKDNFKAFTKLKAQQDYHDISGGSDATKRSYLRLNELYLQYELEDSQIMFGKNIRFWGALEVNNITDNFNISEFRSDPVENDKIGSWNASYTHYTDSGEMSLIAKFYEPNREMSALPYIYYPFTTNVIQYDASLITKKSVNRPSVYLKYSGSTDDEYTLDYSVIFEDGYDSQRYYTLPTSPTGTINENAYLVNKIITYNTLVLGATLYKLEAVYADVVDDDEISDYYNIGLGIEHTLTQVYKEADLGLLAEYYKYATLEDTKRDDLELFEIFQNDLFLGLRYSFNDGNDATIVGGAILDLEYNEQVYYIEYEARVYDILKLNLDYRQVEPSSSDKTAFNQMGKQKRISLKLGYFF</sequence>
<reference evidence="1" key="2">
    <citation type="submission" date="2021-04" db="EMBL/GenBank/DDBJ databases">
        <title>Isolation and characterization of a novel species of the genus Sulfurimonas.</title>
        <authorList>
            <person name="Fukui M."/>
        </authorList>
    </citation>
    <scope>NUCLEOTIDE SEQUENCE</scope>
    <source>
        <strain evidence="1">H1576</strain>
    </source>
</reference>
<evidence type="ECO:0000313" key="1">
    <source>
        <dbReference type="EMBL" id="QSZ42595.1"/>
    </source>
</evidence>
<gene>
    <name evidence="1" type="ORF">GJV85_10900</name>
</gene>
<dbReference type="RefSeq" id="WP_207561405.1">
    <property type="nucleotide sequence ID" value="NZ_CP046072.1"/>
</dbReference>
<evidence type="ECO:0000313" key="2">
    <source>
        <dbReference type="Proteomes" id="UP000671852"/>
    </source>
</evidence>
<dbReference type="AlphaFoldDB" id="A0A975B1U6"/>
<organism evidence="1 2">
    <name type="scientific">Sulfurimonas aquatica</name>
    <dbReference type="NCBI Taxonomy" id="2672570"/>
    <lineage>
        <taxon>Bacteria</taxon>
        <taxon>Pseudomonadati</taxon>
        <taxon>Campylobacterota</taxon>
        <taxon>Epsilonproteobacteria</taxon>
        <taxon>Campylobacterales</taxon>
        <taxon>Sulfurimonadaceae</taxon>
        <taxon>Sulfurimonas</taxon>
    </lineage>
</organism>
<proteinExistence type="predicted"/>
<keyword evidence="2" id="KW-1185">Reference proteome</keyword>
<dbReference type="KEGG" id="saqt:GJV85_10900"/>
<protein>
    <submittedName>
        <fullName evidence="1">Uncharacterized protein</fullName>
    </submittedName>
</protein>
<dbReference type="EMBL" id="CP046072">
    <property type="protein sequence ID" value="QSZ42595.1"/>
    <property type="molecule type" value="Genomic_DNA"/>
</dbReference>
<reference evidence="1" key="1">
    <citation type="submission" date="2019-11" db="EMBL/GenBank/DDBJ databases">
        <authorList>
            <person name="Kojima H."/>
        </authorList>
    </citation>
    <scope>NUCLEOTIDE SEQUENCE</scope>
    <source>
        <strain evidence="1">H1576</strain>
    </source>
</reference>